<dbReference type="CDD" id="cd01392">
    <property type="entry name" value="HTH_LacI"/>
    <property type="match status" value="1"/>
</dbReference>
<evidence type="ECO:0000256" key="3">
    <source>
        <dbReference type="ARBA" id="ARBA00023163"/>
    </source>
</evidence>
<dbReference type="PANTHER" id="PTHR30146">
    <property type="entry name" value="LACI-RELATED TRANSCRIPTIONAL REPRESSOR"/>
    <property type="match status" value="1"/>
</dbReference>
<dbReference type="PROSITE" id="PS50932">
    <property type="entry name" value="HTH_LACI_2"/>
    <property type="match status" value="1"/>
</dbReference>
<dbReference type="EMBL" id="CACRSP010000004">
    <property type="protein sequence ID" value="VYT05005.1"/>
    <property type="molecule type" value="Genomic_DNA"/>
</dbReference>
<keyword evidence="2 5" id="KW-0238">DNA-binding</keyword>
<accession>A0A6N2THD5</accession>
<gene>
    <name evidence="6" type="primary">kdgR_2</name>
    <name evidence="6" type="ORF">BDLFYP24_01998</name>
    <name evidence="5" type="ORF">GBB04_01230</name>
</gene>
<dbReference type="InterPro" id="IPR028082">
    <property type="entry name" value="Peripla_BP_I"/>
</dbReference>
<dbReference type="InterPro" id="IPR001761">
    <property type="entry name" value="Peripla_BP/Lac1_sug-bd_dom"/>
</dbReference>
<keyword evidence="1" id="KW-0805">Transcription regulation</keyword>
<evidence type="ECO:0000313" key="5">
    <source>
        <dbReference type="EMBL" id="KAB7462432.1"/>
    </source>
</evidence>
<sequence>MIDYSDGKGVAMAKATIADIAREAQVSVTTVSRFINGNYGKMSAATKSRIQETVDRLDYRPNASARRMRQQNTHVVGVVVADISNVFSSLLFKGIDEELRPAGYDVMLMNSDNSLEEERAEINRLLSQRVDGLVIQPNASDFNAYSSIITARTPLVVVDREPENLPDSVSRVMSDNEDSCMRLGKRLVDAGYDNVLVLSRMKSEISAQTHRVEGLRKAADESGILMIAIDVKDNDVDWIERKLSIALGHLSGRTAIVSLMGPLLFDVLAVLRALGVGFPDGVGLVSFDDWRWSQYVHDGIYLLEQDPREMGRAAAHDLLLQIRAKENGIPYEGDGSVVLPVSFVEAPSI</sequence>
<dbReference type="Pfam" id="PF00532">
    <property type="entry name" value="Peripla_BP_1"/>
    <property type="match status" value="1"/>
</dbReference>
<reference evidence="5 7" key="1">
    <citation type="journal article" date="2019" name="Nat. Med.">
        <title>A library of human gut bacterial isolates paired with longitudinal multiomics data enables mechanistic microbiome research.</title>
        <authorList>
            <person name="Poyet M."/>
            <person name="Groussin M."/>
            <person name="Gibbons S.M."/>
            <person name="Avila-Pacheco J."/>
            <person name="Jiang X."/>
            <person name="Kearney S.M."/>
            <person name="Perrotta A.R."/>
            <person name="Berdy B."/>
            <person name="Zhao S."/>
            <person name="Lieberman T.D."/>
            <person name="Swanson P.K."/>
            <person name="Smith M."/>
            <person name="Roesemann S."/>
            <person name="Alexander J.E."/>
            <person name="Rich S.A."/>
            <person name="Livny J."/>
            <person name="Vlamakis H."/>
            <person name="Clish C."/>
            <person name="Bullock K."/>
            <person name="Deik A."/>
            <person name="Scott J."/>
            <person name="Pierce K.A."/>
            <person name="Xavier R.J."/>
            <person name="Alm E.J."/>
        </authorList>
    </citation>
    <scope>NUCLEOTIDE SEQUENCE [LARGE SCALE GENOMIC DNA]</scope>
    <source>
        <strain evidence="5 7">BIOML-A2</strain>
    </source>
</reference>
<evidence type="ECO:0000259" key="4">
    <source>
        <dbReference type="PROSITE" id="PS50932"/>
    </source>
</evidence>
<dbReference type="PANTHER" id="PTHR30146:SF154">
    <property type="entry name" value="TRANSCRIPTION REGULATOR, MEMBER OF GALR FAMILY"/>
    <property type="match status" value="1"/>
</dbReference>
<protein>
    <submittedName>
        <fullName evidence="6">HTH-type transcriptional regulator KdgR</fullName>
    </submittedName>
    <submittedName>
        <fullName evidence="5">LacI family DNA-binding transcriptional regulator</fullName>
    </submittedName>
</protein>
<dbReference type="InterPro" id="IPR010982">
    <property type="entry name" value="Lambda_DNA-bd_dom_sf"/>
</dbReference>
<evidence type="ECO:0000256" key="2">
    <source>
        <dbReference type="ARBA" id="ARBA00023125"/>
    </source>
</evidence>
<dbReference type="SUPFAM" id="SSF53822">
    <property type="entry name" value="Periplasmic binding protein-like I"/>
    <property type="match status" value="1"/>
</dbReference>
<evidence type="ECO:0000256" key="1">
    <source>
        <dbReference type="ARBA" id="ARBA00023015"/>
    </source>
</evidence>
<name>A0A6N2THD5_9BIFI</name>
<dbReference type="Pfam" id="PF00356">
    <property type="entry name" value="LacI"/>
    <property type="match status" value="1"/>
</dbReference>
<dbReference type="SMART" id="SM00354">
    <property type="entry name" value="HTH_LACI"/>
    <property type="match status" value="1"/>
</dbReference>
<reference evidence="6" key="2">
    <citation type="submission" date="2019-11" db="EMBL/GenBank/DDBJ databases">
        <authorList>
            <person name="Feng L."/>
        </authorList>
    </citation>
    <scope>NUCLEOTIDE SEQUENCE</scope>
    <source>
        <strain evidence="6">BdentiumLFYP24</strain>
    </source>
</reference>
<dbReference type="Proteomes" id="UP000429211">
    <property type="component" value="Unassembled WGS sequence"/>
</dbReference>
<dbReference type="SUPFAM" id="SSF47413">
    <property type="entry name" value="lambda repressor-like DNA-binding domains"/>
    <property type="match status" value="1"/>
</dbReference>
<dbReference type="Gene3D" id="1.10.260.40">
    <property type="entry name" value="lambda repressor-like DNA-binding domains"/>
    <property type="match status" value="1"/>
</dbReference>
<dbReference type="AlphaFoldDB" id="A0A6N2THD5"/>
<proteinExistence type="predicted"/>
<keyword evidence="3" id="KW-0804">Transcription</keyword>
<dbReference type="GO" id="GO:0003700">
    <property type="term" value="F:DNA-binding transcription factor activity"/>
    <property type="evidence" value="ECO:0007669"/>
    <property type="project" value="TreeGrafter"/>
</dbReference>
<dbReference type="Gene3D" id="3.40.50.2300">
    <property type="match status" value="2"/>
</dbReference>
<evidence type="ECO:0000313" key="7">
    <source>
        <dbReference type="Proteomes" id="UP000429211"/>
    </source>
</evidence>
<organism evidence="6">
    <name type="scientific">Bifidobacterium dentium</name>
    <dbReference type="NCBI Taxonomy" id="1689"/>
    <lineage>
        <taxon>Bacteria</taxon>
        <taxon>Bacillati</taxon>
        <taxon>Actinomycetota</taxon>
        <taxon>Actinomycetes</taxon>
        <taxon>Bifidobacteriales</taxon>
        <taxon>Bifidobacteriaceae</taxon>
        <taxon>Bifidobacterium</taxon>
    </lineage>
</organism>
<feature type="domain" description="HTH lacI-type" evidence="4">
    <location>
        <begin position="15"/>
        <end position="70"/>
    </location>
</feature>
<evidence type="ECO:0000313" key="6">
    <source>
        <dbReference type="EMBL" id="VYT05005.1"/>
    </source>
</evidence>
<dbReference type="PROSITE" id="PS00356">
    <property type="entry name" value="HTH_LACI_1"/>
    <property type="match status" value="1"/>
</dbReference>
<dbReference type="GO" id="GO:0000976">
    <property type="term" value="F:transcription cis-regulatory region binding"/>
    <property type="evidence" value="ECO:0007669"/>
    <property type="project" value="TreeGrafter"/>
</dbReference>
<dbReference type="InterPro" id="IPR000843">
    <property type="entry name" value="HTH_LacI"/>
</dbReference>
<dbReference type="EMBL" id="WDPD01000001">
    <property type="protein sequence ID" value="KAB7462432.1"/>
    <property type="molecule type" value="Genomic_DNA"/>
</dbReference>